<protein>
    <submittedName>
        <fullName evidence="4">PEP-CTERM sorting domain-containing protein</fullName>
    </submittedName>
</protein>
<feature type="domain" description="Ice-binding protein C-terminal" evidence="3">
    <location>
        <begin position="190"/>
        <end position="212"/>
    </location>
</feature>
<name>A0ABW9A915_9BURK</name>
<evidence type="ECO:0000259" key="3">
    <source>
        <dbReference type="Pfam" id="PF07589"/>
    </source>
</evidence>
<accession>A0ABW9A915</accession>
<evidence type="ECO:0000313" key="4">
    <source>
        <dbReference type="EMBL" id="MFL9924946.1"/>
    </source>
</evidence>
<feature type="signal peptide" evidence="2">
    <location>
        <begin position="1"/>
        <end position="22"/>
    </location>
</feature>
<keyword evidence="1" id="KW-0812">Transmembrane</keyword>
<reference evidence="4 5" key="1">
    <citation type="journal article" date="2024" name="Chem. Sci.">
        <title>Discovery of megapolipeptins by genome mining of a Burkholderiales bacteria collection.</title>
        <authorList>
            <person name="Paulo B.S."/>
            <person name="Recchia M.J.J."/>
            <person name="Lee S."/>
            <person name="Fergusson C.H."/>
            <person name="Romanowski S.B."/>
            <person name="Hernandez A."/>
            <person name="Krull N."/>
            <person name="Liu D.Y."/>
            <person name="Cavanagh H."/>
            <person name="Bos A."/>
            <person name="Gray C.A."/>
            <person name="Murphy B.T."/>
            <person name="Linington R.G."/>
            <person name="Eustaquio A.S."/>
        </authorList>
    </citation>
    <scope>NUCLEOTIDE SEQUENCE [LARGE SCALE GENOMIC DNA]</scope>
    <source>
        <strain evidence="4 5">RL21-008-BIB-A</strain>
    </source>
</reference>
<dbReference type="RefSeq" id="WP_408158068.1">
    <property type="nucleotide sequence ID" value="NZ_JAQQFM010000005.1"/>
</dbReference>
<dbReference type="Proteomes" id="UP001629246">
    <property type="component" value="Unassembled WGS sequence"/>
</dbReference>
<feature type="transmembrane region" description="Helical" evidence="1">
    <location>
        <begin position="193"/>
        <end position="209"/>
    </location>
</feature>
<proteinExistence type="predicted"/>
<keyword evidence="2" id="KW-0732">Signal</keyword>
<dbReference type="InterPro" id="IPR013424">
    <property type="entry name" value="Ice-binding_C"/>
</dbReference>
<feature type="chain" id="PRO_5045184566" evidence="2">
    <location>
        <begin position="23"/>
        <end position="216"/>
    </location>
</feature>
<organism evidence="4 5">
    <name type="scientific">Herbaspirillum lusitanum</name>
    <dbReference type="NCBI Taxonomy" id="213312"/>
    <lineage>
        <taxon>Bacteria</taxon>
        <taxon>Pseudomonadati</taxon>
        <taxon>Pseudomonadota</taxon>
        <taxon>Betaproteobacteria</taxon>
        <taxon>Burkholderiales</taxon>
        <taxon>Oxalobacteraceae</taxon>
        <taxon>Herbaspirillum</taxon>
    </lineage>
</organism>
<gene>
    <name evidence="4" type="ORF">PQR62_11775</name>
</gene>
<evidence type="ECO:0000256" key="1">
    <source>
        <dbReference type="SAM" id="Phobius"/>
    </source>
</evidence>
<sequence length="216" mass="22741">MVFKKFIIGVALAMLSIVAAQATVVYSNVTPPYSVTTPITVWPTNAIGEAFTLTEGATLNSWSFYSYGGTTGNLKFALAKFDDNGYFGSEIIGANLFSSNIVSTGGIQTLAVNAINTYLAPGTYFAYLTTYGVSSPALLTGLLSAFSDGTIGDGIFNNLLGGNPADKPLFGLNQYTDLAFTAIFNQTSNVPEPASIALLGLGFAGLMLARRRRPQV</sequence>
<evidence type="ECO:0000256" key="2">
    <source>
        <dbReference type="SAM" id="SignalP"/>
    </source>
</evidence>
<keyword evidence="5" id="KW-1185">Reference proteome</keyword>
<comment type="caution">
    <text evidence="4">The sequence shown here is derived from an EMBL/GenBank/DDBJ whole genome shotgun (WGS) entry which is preliminary data.</text>
</comment>
<keyword evidence="1" id="KW-0472">Membrane</keyword>
<dbReference type="NCBIfam" id="TIGR02595">
    <property type="entry name" value="PEP_CTERM"/>
    <property type="match status" value="1"/>
</dbReference>
<evidence type="ECO:0000313" key="5">
    <source>
        <dbReference type="Proteomes" id="UP001629246"/>
    </source>
</evidence>
<keyword evidence="1" id="KW-1133">Transmembrane helix</keyword>
<dbReference type="Pfam" id="PF07589">
    <property type="entry name" value="PEP-CTERM"/>
    <property type="match status" value="1"/>
</dbReference>
<dbReference type="EMBL" id="JAQQFM010000005">
    <property type="protein sequence ID" value="MFL9924946.1"/>
    <property type="molecule type" value="Genomic_DNA"/>
</dbReference>